<reference evidence="8" key="1">
    <citation type="submission" date="2016-04" db="EMBL/GenBank/DDBJ databases">
        <authorList>
            <person name="Nguyen H.D."/>
            <person name="Kesanakurti P."/>
            <person name="Cullis J."/>
            <person name="Levesque C.A."/>
            <person name="Hambleton S."/>
        </authorList>
    </citation>
    <scope>NUCLEOTIDE SEQUENCE</scope>
    <source>
        <strain evidence="8">DAOMC 238032</strain>
    </source>
</reference>
<comment type="subcellular location">
    <subcellularLocation>
        <location evidence="1">Endomembrane system</location>
        <topology evidence="1">Multi-pass membrane protein</topology>
    </subcellularLocation>
</comment>
<feature type="compositionally biased region" description="Polar residues" evidence="5">
    <location>
        <begin position="38"/>
        <end position="47"/>
    </location>
</feature>
<protein>
    <recommendedName>
        <fullName evidence="7">DUF202 domain-containing protein</fullName>
    </recommendedName>
</protein>
<feature type="domain" description="DUF202" evidence="7">
    <location>
        <begin position="87"/>
        <end position="143"/>
    </location>
</feature>
<feature type="region of interest" description="Disordered" evidence="5">
    <location>
        <begin position="158"/>
        <end position="207"/>
    </location>
</feature>
<reference evidence="8" key="2">
    <citation type="journal article" date="2019" name="IMA Fungus">
        <title>Genome sequencing and comparison of five Tilletia species to identify candidate genes for the detection of regulated species infecting wheat.</title>
        <authorList>
            <person name="Nguyen H.D.T."/>
            <person name="Sultana T."/>
            <person name="Kesanakurti P."/>
            <person name="Hambleton S."/>
        </authorList>
    </citation>
    <scope>NUCLEOTIDE SEQUENCE</scope>
    <source>
        <strain evidence="8">DAOMC 238032</strain>
    </source>
</reference>
<feature type="transmembrane region" description="Helical" evidence="6">
    <location>
        <begin position="118"/>
        <end position="138"/>
    </location>
</feature>
<dbReference type="AlphaFoldDB" id="A0A177UX10"/>
<dbReference type="EMBL" id="LWDD02001043">
    <property type="protein sequence ID" value="KAE8253214.1"/>
    <property type="molecule type" value="Genomic_DNA"/>
</dbReference>
<evidence type="ECO:0000256" key="6">
    <source>
        <dbReference type="SAM" id="Phobius"/>
    </source>
</evidence>
<dbReference type="PANTHER" id="PTHR38646">
    <property type="entry name" value="YALI0F00814P"/>
    <property type="match status" value="1"/>
</dbReference>
<feature type="region of interest" description="Disordered" evidence="5">
    <location>
        <begin position="27"/>
        <end position="76"/>
    </location>
</feature>
<keyword evidence="3 6" id="KW-1133">Transmembrane helix</keyword>
<accession>A0A177UX10</accession>
<evidence type="ECO:0000256" key="3">
    <source>
        <dbReference type="ARBA" id="ARBA00022989"/>
    </source>
</evidence>
<keyword evidence="2 6" id="KW-0812">Transmembrane</keyword>
<sequence>HPTTETNTPLSPADDIHALHLELGSINNSTSTSTSMSQHTALVSHSTQQQQQQHGYGATSHSDHHQPQPQPQPPVIYSKNNVLDLRAAQRTFDGAYARTALGQLSFSVVVLRLFQSEFILVGIAYVALAIGLFVLSIWRYKLTMQSPVETVDDQYALQQRHQDRHPPQRLQPSAATTTTPTVAQDPPSQRTRHRHAGSVDTSTRPPKLNTMFRTAGDVVAVATAFTLALQIALLVLVFRL</sequence>
<dbReference type="Pfam" id="PF02656">
    <property type="entry name" value="DUF202"/>
    <property type="match status" value="1"/>
</dbReference>
<dbReference type="PANTHER" id="PTHR38646:SF1">
    <property type="entry name" value="DUF202 DOMAIN-CONTAINING PROTEIN"/>
    <property type="match status" value="1"/>
</dbReference>
<feature type="compositionally biased region" description="Low complexity" evidence="5">
    <location>
        <begin position="168"/>
        <end position="183"/>
    </location>
</feature>
<organism evidence="8 9">
    <name type="scientific">Tilletia caries</name>
    <name type="common">wheat bunt fungus</name>
    <dbReference type="NCBI Taxonomy" id="13290"/>
    <lineage>
        <taxon>Eukaryota</taxon>
        <taxon>Fungi</taxon>
        <taxon>Dikarya</taxon>
        <taxon>Basidiomycota</taxon>
        <taxon>Ustilaginomycotina</taxon>
        <taxon>Exobasidiomycetes</taxon>
        <taxon>Tilletiales</taxon>
        <taxon>Tilletiaceae</taxon>
        <taxon>Tilletia</taxon>
    </lineage>
</organism>
<gene>
    <name evidence="8" type="ORF">A4X03_0g5958</name>
</gene>
<evidence type="ECO:0000313" key="9">
    <source>
        <dbReference type="Proteomes" id="UP000077671"/>
    </source>
</evidence>
<evidence type="ECO:0000256" key="5">
    <source>
        <dbReference type="SAM" id="MobiDB-lite"/>
    </source>
</evidence>
<comment type="caution">
    <text evidence="8">The sequence shown here is derived from an EMBL/GenBank/DDBJ whole genome shotgun (WGS) entry which is preliminary data.</text>
</comment>
<feature type="non-terminal residue" evidence="8">
    <location>
        <position position="1"/>
    </location>
</feature>
<feature type="transmembrane region" description="Helical" evidence="6">
    <location>
        <begin position="218"/>
        <end position="238"/>
    </location>
</feature>
<evidence type="ECO:0000256" key="1">
    <source>
        <dbReference type="ARBA" id="ARBA00004127"/>
    </source>
</evidence>
<keyword evidence="4 6" id="KW-0472">Membrane</keyword>
<evidence type="ECO:0000313" key="8">
    <source>
        <dbReference type="EMBL" id="KAE8253214.1"/>
    </source>
</evidence>
<dbReference type="InterPro" id="IPR003807">
    <property type="entry name" value="DUF202"/>
</dbReference>
<evidence type="ECO:0000256" key="2">
    <source>
        <dbReference type="ARBA" id="ARBA00022692"/>
    </source>
</evidence>
<name>A0A177UX10_9BASI</name>
<dbReference type="Proteomes" id="UP000077671">
    <property type="component" value="Unassembled WGS sequence"/>
</dbReference>
<evidence type="ECO:0000259" key="7">
    <source>
        <dbReference type="Pfam" id="PF02656"/>
    </source>
</evidence>
<dbReference type="GO" id="GO:0012505">
    <property type="term" value="C:endomembrane system"/>
    <property type="evidence" value="ECO:0007669"/>
    <property type="project" value="UniProtKB-SubCell"/>
</dbReference>
<evidence type="ECO:0000256" key="4">
    <source>
        <dbReference type="ARBA" id="ARBA00023136"/>
    </source>
</evidence>
<proteinExistence type="predicted"/>